<comment type="caution">
    <text evidence="1">The sequence shown here is derived from an EMBL/GenBank/DDBJ whole genome shotgun (WGS) entry which is preliminary data.</text>
</comment>
<sequence length="166" mass="18463">MNFLRLTPSMRSPIFARVSTTVLILGRSRALLARQLSASLATLRAPPGEYRPSSLGSIIVLNLWPRTQSRSFRSCLGRSRSRDRLPDHAEAPHVALRGEVSRLYVVGGRVSLCPDDLREITGTYRGRDVGMASCGALTGKPKIRELRLEIVIQQHIGRLEISIYDL</sequence>
<keyword evidence="2" id="KW-1185">Reference proteome</keyword>
<dbReference type="EMBL" id="BKCP01013292">
    <property type="protein sequence ID" value="GER57354.1"/>
    <property type="molecule type" value="Genomic_DNA"/>
</dbReference>
<evidence type="ECO:0000313" key="1">
    <source>
        <dbReference type="EMBL" id="GER57354.1"/>
    </source>
</evidence>
<proteinExistence type="predicted"/>
<organism evidence="1 2">
    <name type="scientific">Striga asiatica</name>
    <name type="common">Asiatic witchweed</name>
    <name type="synonym">Buchnera asiatica</name>
    <dbReference type="NCBI Taxonomy" id="4170"/>
    <lineage>
        <taxon>Eukaryota</taxon>
        <taxon>Viridiplantae</taxon>
        <taxon>Streptophyta</taxon>
        <taxon>Embryophyta</taxon>
        <taxon>Tracheophyta</taxon>
        <taxon>Spermatophyta</taxon>
        <taxon>Magnoliopsida</taxon>
        <taxon>eudicotyledons</taxon>
        <taxon>Gunneridae</taxon>
        <taxon>Pentapetalae</taxon>
        <taxon>asterids</taxon>
        <taxon>lamiids</taxon>
        <taxon>Lamiales</taxon>
        <taxon>Orobanchaceae</taxon>
        <taxon>Buchnereae</taxon>
        <taxon>Striga</taxon>
    </lineage>
</organism>
<name>A0A5A7RJL2_STRAF</name>
<evidence type="ECO:0000313" key="2">
    <source>
        <dbReference type="Proteomes" id="UP000325081"/>
    </source>
</evidence>
<dbReference type="Proteomes" id="UP000325081">
    <property type="component" value="Unassembled WGS sequence"/>
</dbReference>
<gene>
    <name evidence="1" type="ORF">STAS_35163</name>
</gene>
<reference evidence="2" key="1">
    <citation type="journal article" date="2019" name="Curr. Biol.">
        <title>Genome Sequence of Striga asiatica Provides Insight into the Evolution of Plant Parasitism.</title>
        <authorList>
            <person name="Yoshida S."/>
            <person name="Kim S."/>
            <person name="Wafula E.K."/>
            <person name="Tanskanen J."/>
            <person name="Kim Y.M."/>
            <person name="Honaas L."/>
            <person name="Yang Z."/>
            <person name="Spallek T."/>
            <person name="Conn C.E."/>
            <person name="Ichihashi Y."/>
            <person name="Cheong K."/>
            <person name="Cui S."/>
            <person name="Der J.P."/>
            <person name="Gundlach H."/>
            <person name="Jiao Y."/>
            <person name="Hori C."/>
            <person name="Ishida J.K."/>
            <person name="Kasahara H."/>
            <person name="Kiba T."/>
            <person name="Kim M.S."/>
            <person name="Koo N."/>
            <person name="Laohavisit A."/>
            <person name="Lee Y.H."/>
            <person name="Lumba S."/>
            <person name="McCourt P."/>
            <person name="Mortimer J.C."/>
            <person name="Mutuku J.M."/>
            <person name="Nomura T."/>
            <person name="Sasaki-Sekimoto Y."/>
            <person name="Seto Y."/>
            <person name="Wang Y."/>
            <person name="Wakatake T."/>
            <person name="Sakakibara H."/>
            <person name="Demura T."/>
            <person name="Yamaguchi S."/>
            <person name="Yoneyama K."/>
            <person name="Manabe R.I."/>
            <person name="Nelson D.C."/>
            <person name="Schulman A.H."/>
            <person name="Timko M.P."/>
            <person name="dePamphilis C.W."/>
            <person name="Choi D."/>
            <person name="Shirasu K."/>
        </authorList>
    </citation>
    <scope>NUCLEOTIDE SEQUENCE [LARGE SCALE GENOMIC DNA]</scope>
    <source>
        <strain evidence="2">cv. UVA1</strain>
    </source>
</reference>
<accession>A0A5A7RJL2</accession>
<protein>
    <submittedName>
        <fullName evidence="1">Keratin</fullName>
    </submittedName>
</protein>
<dbReference type="AlphaFoldDB" id="A0A5A7RJL2"/>